<name>A0A177EFA0_9MICR</name>
<comment type="caution">
    <text evidence="2">The sequence shown here is derived from an EMBL/GenBank/DDBJ whole genome shotgun (WGS) entry which is preliminary data.</text>
</comment>
<reference evidence="2 3" key="1">
    <citation type="submission" date="2016-02" db="EMBL/GenBank/DDBJ databases">
        <title>Discovery of a natural microsporidian pathogen with a broad tissue tropism in Caenorhabditis elegans.</title>
        <authorList>
            <person name="Luallen R.J."/>
            <person name="Reinke A.W."/>
            <person name="Tong L."/>
            <person name="Botts M.R."/>
            <person name="Felix M.-A."/>
            <person name="Troemel E.R."/>
        </authorList>
    </citation>
    <scope>NUCLEOTIDE SEQUENCE [LARGE SCALE GENOMIC DNA]</scope>
    <source>
        <strain evidence="2 3">JUm2807</strain>
    </source>
</reference>
<keyword evidence="3" id="KW-1185">Reference proteome</keyword>
<dbReference type="Proteomes" id="UP000185944">
    <property type="component" value="Unassembled WGS sequence"/>
</dbReference>
<evidence type="ECO:0000256" key="1">
    <source>
        <dbReference type="SAM" id="Phobius"/>
    </source>
</evidence>
<organism evidence="2 3">
    <name type="scientific">Nematocida displodere</name>
    <dbReference type="NCBI Taxonomy" id="1805483"/>
    <lineage>
        <taxon>Eukaryota</taxon>
        <taxon>Fungi</taxon>
        <taxon>Fungi incertae sedis</taxon>
        <taxon>Microsporidia</taxon>
        <taxon>Nematocida</taxon>
    </lineage>
</organism>
<proteinExistence type="predicted"/>
<dbReference type="AlphaFoldDB" id="A0A177EFA0"/>
<feature type="transmembrane region" description="Helical" evidence="1">
    <location>
        <begin position="223"/>
        <end position="246"/>
    </location>
</feature>
<dbReference type="GeneID" id="93647152"/>
<feature type="transmembrane region" description="Helical" evidence="1">
    <location>
        <begin position="334"/>
        <end position="359"/>
    </location>
</feature>
<evidence type="ECO:0000313" key="3">
    <source>
        <dbReference type="Proteomes" id="UP000185944"/>
    </source>
</evidence>
<dbReference type="EMBL" id="LTDL01000040">
    <property type="protein sequence ID" value="OAG29669.1"/>
    <property type="molecule type" value="Genomic_DNA"/>
</dbReference>
<accession>A0A177EFA0</accession>
<dbReference type="VEuPathDB" id="MicrosporidiaDB:NEDG_00802"/>
<feature type="transmembrane region" description="Helical" evidence="1">
    <location>
        <begin position="295"/>
        <end position="314"/>
    </location>
</feature>
<evidence type="ECO:0000313" key="2">
    <source>
        <dbReference type="EMBL" id="OAG29669.1"/>
    </source>
</evidence>
<feature type="transmembrane region" description="Helical" evidence="1">
    <location>
        <begin position="397"/>
        <end position="417"/>
    </location>
</feature>
<dbReference type="RefSeq" id="XP_067544317.1">
    <property type="nucleotide sequence ID" value="XM_067688220.1"/>
</dbReference>
<feature type="transmembrane region" description="Helical" evidence="1">
    <location>
        <begin position="252"/>
        <end position="275"/>
    </location>
</feature>
<keyword evidence="1" id="KW-0472">Membrane</keyword>
<protein>
    <submittedName>
        <fullName evidence="2">Uncharacterized protein</fullName>
    </submittedName>
</protein>
<keyword evidence="1" id="KW-1133">Transmembrane helix</keyword>
<keyword evidence="1" id="KW-0812">Transmembrane</keyword>
<feature type="transmembrane region" description="Helical" evidence="1">
    <location>
        <begin position="187"/>
        <end position="211"/>
    </location>
</feature>
<feature type="transmembrane region" description="Helical" evidence="1">
    <location>
        <begin position="60"/>
        <end position="89"/>
    </location>
</feature>
<gene>
    <name evidence="2" type="ORF">NEDG_00802</name>
</gene>
<sequence>MNSPDVIREIRRGSDNTVPAAVWRAHETIMRAHDKRAICRFQLYDFLEYMYQSIYRQDRLYLGVHAFELVVLGLVFGLAMTKIISLFIYSRVYAELLAGLRGEYGTSFKATEKQRKQDEIQTRAAKNVLIHQGRQASLENPALEHMDNGVDAIDSLMNFIIQEQSFEEHKIPIDKAIKKIFNNSQSILAQTVIATLCAIIFTFRALGIFFNLKQVYGTNRLDLEVYVGLHATIQITTLLILILLQVDKTGSSIAVLFNLVLNAITLAIGTLLNWVVSGSFDISLSLISNPIFKNVVFIFLGLGLHTMLGVPANLLGNGSTELQGIYAQACYNLIGFLCFNIVYIIIYELDLYLIIFMLTNGNKLMHKIKSIFLSEPDIYSGFKKTLKKSKSLINTKSLIVLRFIIYSLIIAGCWAILKYL</sequence>